<organism evidence="2 3">
    <name type="scientific">Polaribacter aquimarinus</name>
    <dbReference type="NCBI Taxonomy" id="2100726"/>
    <lineage>
        <taxon>Bacteria</taxon>
        <taxon>Pseudomonadati</taxon>
        <taxon>Bacteroidota</taxon>
        <taxon>Flavobacteriia</taxon>
        <taxon>Flavobacteriales</taxon>
        <taxon>Flavobacteriaceae</taxon>
    </lineage>
</organism>
<gene>
    <name evidence="2" type="ORF">DIS07_14405</name>
</gene>
<feature type="domain" description="GyrI-like small molecule binding" evidence="1">
    <location>
        <begin position="194"/>
        <end position="340"/>
    </location>
</feature>
<dbReference type="Gene3D" id="3.30.530.20">
    <property type="match status" value="1"/>
</dbReference>
<dbReference type="RefSeq" id="WP_109405971.1">
    <property type="nucleotide sequence ID" value="NZ_QFFG01000007.1"/>
</dbReference>
<evidence type="ECO:0000259" key="1">
    <source>
        <dbReference type="Pfam" id="PF06445"/>
    </source>
</evidence>
<dbReference type="Pfam" id="PF06445">
    <property type="entry name" value="GyrI-like"/>
    <property type="match status" value="1"/>
</dbReference>
<name>A0A2U2J740_9FLAO</name>
<dbReference type="Gene3D" id="3.20.80.10">
    <property type="entry name" value="Regulatory factor, effector binding domain"/>
    <property type="match status" value="1"/>
</dbReference>
<dbReference type="SUPFAM" id="SSF55136">
    <property type="entry name" value="Probable bacterial effector-binding domain"/>
    <property type="match status" value="1"/>
</dbReference>
<evidence type="ECO:0000313" key="2">
    <source>
        <dbReference type="EMBL" id="PWG04154.1"/>
    </source>
</evidence>
<dbReference type="SUPFAM" id="SSF55961">
    <property type="entry name" value="Bet v1-like"/>
    <property type="match status" value="1"/>
</dbReference>
<keyword evidence="3" id="KW-1185">Reference proteome</keyword>
<dbReference type="InterPro" id="IPR011256">
    <property type="entry name" value="Reg_factor_effector_dom_sf"/>
</dbReference>
<evidence type="ECO:0000313" key="3">
    <source>
        <dbReference type="Proteomes" id="UP000245670"/>
    </source>
</evidence>
<dbReference type="Proteomes" id="UP000245670">
    <property type="component" value="Unassembled WGS sequence"/>
</dbReference>
<sequence length="341" mass="38672">MKIFKKLLLFLVVVVVAAIIYASFQPADYDVSRSKIIKAPVSSVFNTVNDLKTWEKWGPWHDEDSTIVVTYGDKTVGVGASDSWTSKDGPGNMKTVKVVPNKLITQKMQFDDYEPSDIIWHFEEVEGGTKLTWQMKETQAPFMFKALAAFMGGWDKFFGGMMETGLGNLDKVVLEEEALANSFRVSDIKSQNFTTQKFIGYKVQMKINHEEMTKAFQEKMPLAGMYAMKSGLKYGEFTPAAVYTKYDEETQETEFYIGLILKKELKAGEGMTAINLPEGKGVMVSKFGNYGNGDEEAHIKIAKYLTTNKLEQRWPIWETYVNDPTMVKPQDIQTDIFYAVK</sequence>
<dbReference type="Pfam" id="PF10604">
    <property type="entry name" value="Polyketide_cyc2"/>
    <property type="match status" value="1"/>
</dbReference>
<reference evidence="2 3" key="1">
    <citation type="submission" date="2018-05" db="EMBL/GenBank/DDBJ databases">
        <title>Polaribacter aquimarinus sp. nov., isolated from sediment in a sediment of sea.</title>
        <authorList>
            <person name="Lu D."/>
        </authorList>
    </citation>
    <scope>NUCLEOTIDE SEQUENCE [LARGE SCALE GENOMIC DNA]</scope>
    <source>
        <strain evidence="2 3">ZY113</strain>
    </source>
</reference>
<comment type="caution">
    <text evidence="2">The sequence shown here is derived from an EMBL/GenBank/DDBJ whole genome shotgun (WGS) entry which is preliminary data.</text>
</comment>
<dbReference type="AlphaFoldDB" id="A0A2U2J740"/>
<dbReference type="InterPro" id="IPR019587">
    <property type="entry name" value="Polyketide_cyclase/dehydratase"/>
</dbReference>
<dbReference type="InterPro" id="IPR029442">
    <property type="entry name" value="GyrI-like"/>
</dbReference>
<proteinExistence type="predicted"/>
<dbReference type="OrthoDB" id="9807923at2"/>
<accession>A0A2U2J740</accession>
<dbReference type="InterPro" id="IPR023393">
    <property type="entry name" value="START-like_dom_sf"/>
</dbReference>
<dbReference type="EMBL" id="QFFG01000007">
    <property type="protein sequence ID" value="PWG04154.1"/>
    <property type="molecule type" value="Genomic_DNA"/>
</dbReference>
<dbReference type="CDD" id="cd07818">
    <property type="entry name" value="SRPBCC_1"/>
    <property type="match status" value="1"/>
</dbReference>
<protein>
    <recommendedName>
        <fullName evidence="1">GyrI-like small molecule binding domain-containing protein</fullName>
    </recommendedName>
</protein>